<gene>
    <name evidence="2" type="ORF">SCHPADRAFT_32177</name>
</gene>
<dbReference type="Proteomes" id="UP000053477">
    <property type="component" value="Unassembled WGS sequence"/>
</dbReference>
<feature type="compositionally biased region" description="Basic and acidic residues" evidence="1">
    <location>
        <begin position="212"/>
        <end position="223"/>
    </location>
</feature>
<feature type="compositionally biased region" description="Low complexity" evidence="1">
    <location>
        <begin position="503"/>
        <end position="518"/>
    </location>
</feature>
<evidence type="ECO:0008006" key="4">
    <source>
        <dbReference type="Google" id="ProtNLM"/>
    </source>
</evidence>
<dbReference type="PANTHER" id="PTHR13265:SF0">
    <property type="entry name" value="HPR1"/>
    <property type="match status" value="1"/>
</dbReference>
<evidence type="ECO:0000313" key="2">
    <source>
        <dbReference type="EMBL" id="KLO20154.1"/>
    </source>
</evidence>
<name>A0A0H2S898_9AGAM</name>
<keyword evidence="3" id="KW-1185">Reference proteome</keyword>
<dbReference type="Pfam" id="PF11957">
    <property type="entry name" value="efThoc1"/>
    <property type="match status" value="1"/>
</dbReference>
<feature type="region of interest" description="Disordered" evidence="1">
    <location>
        <begin position="659"/>
        <end position="756"/>
    </location>
</feature>
<reference evidence="2 3" key="1">
    <citation type="submission" date="2015-04" db="EMBL/GenBank/DDBJ databases">
        <title>Complete genome sequence of Schizopora paradoxa KUC8140, a cosmopolitan wood degrader in East Asia.</title>
        <authorList>
            <consortium name="DOE Joint Genome Institute"/>
            <person name="Min B."/>
            <person name="Park H."/>
            <person name="Jang Y."/>
            <person name="Kim J.-J."/>
            <person name="Kim K.H."/>
            <person name="Pangilinan J."/>
            <person name="Lipzen A."/>
            <person name="Riley R."/>
            <person name="Grigoriev I.V."/>
            <person name="Spatafora J.W."/>
            <person name="Choi I.-G."/>
        </authorList>
    </citation>
    <scope>NUCLEOTIDE SEQUENCE [LARGE SCALE GENOMIC DNA]</scope>
    <source>
        <strain evidence="2 3">KUC8140</strain>
    </source>
</reference>
<dbReference type="PANTHER" id="PTHR13265">
    <property type="entry name" value="THO COMPLEX SUBUNIT 1"/>
    <property type="match status" value="1"/>
</dbReference>
<accession>A0A0H2S898</accession>
<dbReference type="OrthoDB" id="9402762at2759"/>
<proteinExistence type="predicted"/>
<dbReference type="GO" id="GO:0000445">
    <property type="term" value="C:THO complex part of transcription export complex"/>
    <property type="evidence" value="ECO:0007669"/>
    <property type="project" value="TreeGrafter"/>
</dbReference>
<sequence length="756" mass="83640">MSYLALSQSLEKLLQDLPPHPIDEQELSSLVSTSISESSDRSSFENRKSQWEFLLRDEVFRLAENEGSSSSYFDALWDRLDIILTFSEHEVCDQTFPFNVLEDLLETQTIESCSHIFSWIEQRSSRLTKGMVPQRGKALVLLRTLNDLLRRLSKTGNTTIFCGRILTFLSAVFPLGERSGVNLRGDYGPPWEDVKFHSQTADEMEVDVGGESPDKPTSEAEESKKENFYNTFWSLQSAFSRPTIFAQPGALESFKESVNKVIPVIKEATVRERAMMGSKSVVSGTKRKRDTTPSTTLDEGTHGYFFAKYLTSPELLDLEISDTSFRRQFLFQLIILLSHLLQFTKAEKAKWISTRNRSLQMDFTLESDDIKWVQETTVKAYEELRQTTPNGRAFADTVQTILDREKNWVRWKNDLCNLFDKDSLSESLEDRAAPLLEKHRQPPEEYKHKLGSEALTEIWAMGYRDLYDLESRFSAGDVKDFAKEIERENNRIAMRKQQLAKQAQKIAEAKARAAPPAATVTPPISSQPMESSQTVSPAPPPATVAAPSPQRPPSTMNIPLSTPLHPSLPAKPGTLPVPAAVPKQNIVVSSPAPVSTPAPPAPTVRPVQVTDHMIMKAEENKERLSWLALRAAREEHLRHFGKIGNGDILALVQEIEKEAEREQRGESAGPSNIGENGGGVGSDRGSTPTPASNAEAVDPGLEEDSQEQAKTSAPLGPDGATGAVASTASRDADTEMGSPDKPPASESAAGVMLEGS</sequence>
<dbReference type="FunCoup" id="A0A0H2S898">
    <property type="interactions" value="600"/>
</dbReference>
<dbReference type="EMBL" id="KQ085883">
    <property type="protein sequence ID" value="KLO20154.1"/>
    <property type="molecule type" value="Genomic_DNA"/>
</dbReference>
<protein>
    <recommendedName>
        <fullName evidence="4">THO complex subunit 1</fullName>
    </recommendedName>
</protein>
<feature type="region of interest" description="Disordered" evidence="1">
    <location>
        <begin position="503"/>
        <end position="577"/>
    </location>
</feature>
<dbReference type="AlphaFoldDB" id="A0A0H2S898"/>
<organism evidence="2 3">
    <name type="scientific">Schizopora paradoxa</name>
    <dbReference type="NCBI Taxonomy" id="27342"/>
    <lineage>
        <taxon>Eukaryota</taxon>
        <taxon>Fungi</taxon>
        <taxon>Dikarya</taxon>
        <taxon>Basidiomycota</taxon>
        <taxon>Agaricomycotina</taxon>
        <taxon>Agaricomycetes</taxon>
        <taxon>Hymenochaetales</taxon>
        <taxon>Schizoporaceae</taxon>
        <taxon>Schizopora</taxon>
    </lineage>
</organism>
<feature type="region of interest" description="Disordered" evidence="1">
    <location>
        <begin position="203"/>
        <end position="223"/>
    </location>
</feature>
<evidence type="ECO:0000313" key="3">
    <source>
        <dbReference type="Proteomes" id="UP000053477"/>
    </source>
</evidence>
<dbReference type="GO" id="GO:0006406">
    <property type="term" value="P:mRNA export from nucleus"/>
    <property type="evidence" value="ECO:0007669"/>
    <property type="project" value="TreeGrafter"/>
</dbReference>
<feature type="region of interest" description="Disordered" evidence="1">
    <location>
        <begin position="276"/>
        <end position="296"/>
    </location>
</feature>
<dbReference type="STRING" id="27342.A0A0H2S898"/>
<dbReference type="InParanoid" id="A0A0H2S898"/>
<dbReference type="InterPro" id="IPR021861">
    <property type="entry name" value="THO_THOC1"/>
</dbReference>
<evidence type="ECO:0000256" key="1">
    <source>
        <dbReference type="SAM" id="MobiDB-lite"/>
    </source>
</evidence>